<organism evidence="16 17">
    <name type="scientific">Faecalibacterium prausnitzii</name>
    <dbReference type="NCBI Taxonomy" id="853"/>
    <lineage>
        <taxon>Bacteria</taxon>
        <taxon>Bacillati</taxon>
        <taxon>Bacillota</taxon>
        <taxon>Clostridia</taxon>
        <taxon>Eubacteriales</taxon>
        <taxon>Oscillospiraceae</taxon>
        <taxon>Faecalibacterium</taxon>
    </lineage>
</organism>
<evidence type="ECO:0000256" key="7">
    <source>
        <dbReference type="ARBA" id="ARBA00022763"/>
    </source>
</evidence>
<dbReference type="GO" id="GO:0003697">
    <property type="term" value="F:single-stranded DNA binding"/>
    <property type="evidence" value="ECO:0007669"/>
    <property type="project" value="UniProtKB-UniRule"/>
</dbReference>
<dbReference type="PROSITE" id="PS00618">
    <property type="entry name" value="RECF_2"/>
    <property type="match status" value="1"/>
</dbReference>
<keyword evidence="8 12" id="KW-0067">ATP-binding</keyword>
<dbReference type="GO" id="GO:0005737">
    <property type="term" value="C:cytoplasm"/>
    <property type="evidence" value="ECO:0007669"/>
    <property type="project" value="UniProtKB-SubCell"/>
</dbReference>
<dbReference type="HAMAP" id="MF_00365">
    <property type="entry name" value="RecF"/>
    <property type="match status" value="1"/>
</dbReference>
<evidence type="ECO:0000256" key="9">
    <source>
        <dbReference type="ARBA" id="ARBA00023125"/>
    </source>
</evidence>
<dbReference type="Gene3D" id="1.20.1050.90">
    <property type="entry name" value="RecF/RecN/SMC, N-terminal domain"/>
    <property type="match status" value="1"/>
</dbReference>
<protein>
    <recommendedName>
        <fullName evidence="3 12">DNA replication and repair protein RecF</fullName>
    </recommendedName>
</protein>
<keyword evidence="7 12" id="KW-0227">DNA damage</keyword>
<feature type="domain" description="RecF/RecN/SMC N-terminal" evidence="15">
    <location>
        <begin position="4"/>
        <end position="362"/>
    </location>
</feature>
<dbReference type="EMBL" id="NMTY01000016">
    <property type="protein sequence ID" value="PDX81311.1"/>
    <property type="molecule type" value="Genomic_DNA"/>
</dbReference>
<dbReference type="InterPro" id="IPR042174">
    <property type="entry name" value="RecF_2"/>
</dbReference>
<dbReference type="InterPro" id="IPR027417">
    <property type="entry name" value="P-loop_NTPase"/>
</dbReference>
<dbReference type="AlphaFoldDB" id="A0A2A7AQH2"/>
<evidence type="ECO:0000256" key="4">
    <source>
        <dbReference type="ARBA" id="ARBA00022490"/>
    </source>
</evidence>
<feature type="binding site" evidence="12">
    <location>
        <begin position="30"/>
        <end position="37"/>
    </location>
    <ligand>
        <name>ATP</name>
        <dbReference type="ChEBI" id="CHEBI:30616"/>
    </ligand>
</feature>
<dbReference type="InterPro" id="IPR018078">
    <property type="entry name" value="DNA-binding_RecF_CS"/>
</dbReference>
<dbReference type="RefSeq" id="WP_097839568.1">
    <property type="nucleotide sequence ID" value="NZ_NMTY01000016.1"/>
</dbReference>
<name>A0A2A7AQH2_9FIRM</name>
<keyword evidence="6 12" id="KW-0547">Nucleotide-binding</keyword>
<comment type="function">
    <text evidence="12 13">The RecF protein is involved in DNA metabolism; it is required for DNA replication and normal SOS inducibility. RecF binds preferentially to single-stranded, linear DNA. It also seems to bind ATP.</text>
</comment>
<evidence type="ECO:0000256" key="12">
    <source>
        <dbReference type="HAMAP-Rule" id="MF_00365"/>
    </source>
</evidence>
<dbReference type="SUPFAM" id="SSF52540">
    <property type="entry name" value="P-loop containing nucleoside triphosphate hydrolases"/>
    <property type="match status" value="1"/>
</dbReference>
<feature type="region of interest" description="Disordered" evidence="14">
    <location>
        <begin position="98"/>
        <end position="119"/>
    </location>
</feature>
<evidence type="ECO:0000256" key="11">
    <source>
        <dbReference type="ARBA" id="ARBA00023236"/>
    </source>
</evidence>
<dbReference type="NCBIfam" id="TIGR00611">
    <property type="entry name" value="recf"/>
    <property type="match status" value="1"/>
</dbReference>
<comment type="caution">
    <text evidence="16">The sequence shown here is derived from an EMBL/GenBank/DDBJ whole genome shotgun (WGS) entry which is preliminary data.</text>
</comment>
<keyword evidence="9 12" id="KW-0238">DNA-binding</keyword>
<dbReference type="Pfam" id="PF02463">
    <property type="entry name" value="SMC_N"/>
    <property type="match status" value="1"/>
</dbReference>
<gene>
    <name evidence="12" type="primary">recF</name>
    <name evidence="16" type="ORF">CGS58_08605</name>
</gene>
<comment type="similarity">
    <text evidence="2 12 13">Belongs to the RecF family.</text>
</comment>
<dbReference type="PANTHER" id="PTHR32182">
    <property type="entry name" value="DNA REPLICATION AND REPAIR PROTEIN RECF"/>
    <property type="match status" value="1"/>
</dbReference>
<evidence type="ECO:0000256" key="2">
    <source>
        <dbReference type="ARBA" id="ARBA00008016"/>
    </source>
</evidence>
<proteinExistence type="inferred from homology"/>
<evidence type="ECO:0000256" key="5">
    <source>
        <dbReference type="ARBA" id="ARBA00022705"/>
    </source>
</evidence>
<keyword evidence="5 12" id="KW-0235">DNA replication</keyword>
<evidence type="ECO:0000256" key="1">
    <source>
        <dbReference type="ARBA" id="ARBA00004496"/>
    </source>
</evidence>
<comment type="subcellular location">
    <subcellularLocation>
        <location evidence="1 12 13">Cytoplasm</location>
    </subcellularLocation>
</comment>
<sequence>MRLLSLEVQNYRNIASASLTPGRELTVICGNNGQGKTNLLEAIWLLTGGKSFRGGKDAELVRRGEPFAVLEASTLSAQHPEELLLEEPEEERRIRMTIGTPDSSRPGRNASVNGAPPKRASALAGSFPAVVFDPGHLSLVKGAPEGRRKFLDAALCQLYPGYLTVYRRYIRALQQKNALLRRSAAGLERPYAEKAALLEVLNAELAVQGEAIQQRRRAYLERLGPLACSNYAELSHGAERMELHYAAQFEPGGLADLLRARQSEELRAGQSLCGPHREDIELLLDGQPAKVFASQGQQRSVVLSLKMAEAAAAAAITGEHPVLLLDDVLSELDDGRKQYLLTRMREKQTFVTSCDDTAFLKTDGEVYRMNGGVLTKA</sequence>
<dbReference type="InterPro" id="IPR003395">
    <property type="entry name" value="RecF/RecN/SMC_N"/>
</dbReference>
<accession>A0A2A7AQH2</accession>
<evidence type="ECO:0000256" key="10">
    <source>
        <dbReference type="ARBA" id="ARBA00023204"/>
    </source>
</evidence>
<evidence type="ECO:0000256" key="14">
    <source>
        <dbReference type="SAM" id="MobiDB-lite"/>
    </source>
</evidence>
<dbReference type="GO" id="GO:0005524">
    <property type="term" value="F:ATP binding"/>
    <property type="evidence" value="ECO:0007669"/>
    <property type="project" value="UniProtKB-UniRule"/>
</dbReference>
<dbReference type="GO" id="GO:0006260">
    <property type="term" value="P:DNA replication"/>
    <property type="evidence" value="ECO:0007669"/>
    <property type="project" value="UniProtKB-UniRule"/>
</dbReference>
<keyword evidence="10 12" id="KW-0234">DNA repair</keyword>
<dbReference type="InterPro" id="IPR001238">
    <property type="entry name" value="DNA-binding_RecF"/>
</dbReference>
<dbReference type="PANTHER" id="PTHR32182:SF0">
    <property type="entry name" value="DNA REPLICATION AND REPAIR PROTEIN RECF"/>
    <property type="match status" value="1"/>
</dbReference>
<keyword evidence="4 12" id="KW-0963">Cytoplasm</keyword>
<keyword evidence="11 12" id="KW-0742">SOS response</keyword>
<evidence type="ECO:0000256" key="8">
    <source>
        <dbReference type="ARBA" id="ARBA00022840"/>
    </source>
</evidence>
<evidence type="ECO:0000313" key="17">
    <source>
        <dbReference type="Proteomes" id="UP000220005"/>
    </source>
</evidence>
<evidence type="ECO:0000259" key="15">
    <source>
        <dbReference type="Pfam" id="PF02463"/>
    </source>
</evidence>
<dbReference type="GO" id="GO:0006302">
    <property type="term" value="P:double-strand break repair"/>
    <property type="evidence" value="ECO:0007669"/>
    <property type="project" value="TreeGrafter"/>
</dbReference>
<dbReference type="Proteomes" id="UP000220005">
    <property type="component" value="Unassembled WGS sequence"/>
</dbReference>
<reference evidence="16 17" key="1">
    <citation type="journal article" date="2017" name="Front. Microbiol.">
        <title>New Insights into the Diversity of the Genus Faecalibacterium.</title>
        <authorList>
            <person name="Benevides L."/>
            <person name="Burman S."/>
            <person name="Martin R."/>
            <person name="Robert V."/>
            <person name="Thomas M."/>
            <person name="Miquel S."/>
            <person name="Chain F."/>
            <person name="Sokol H."/>
            <person name="Bermudez-Humaran L.G."/>
            <person name="Morrison M."/>
            <person name="Langella P."/>
            <person name="Azevedo V.A."/>
            <person name="Chatel J.M."/>
            <person name="Soares S."/>
        </authorList>
    </citation>
    <scope>NUCLEOTIDE SEQUENCE [LARGE SCALE GENOMIC DNA]</scope>
    <source>
        <strain evidence="16 17">CNCM I 4575</strain>
    </source>
</reference>
<dbReference type="GO" id="GO:0009432">
    <property type="term" value="P:SOS response"/>
    <property type="evidence" value="ECO:0007669"/>
    <property type="project" value="UniProtKB-UniRule"/>
</dbReference>
<evidence type="ECO:0000256" key="6">
    <source>
        <dbReference type="ARBA" id="ARBA00022741"/>
    </source>
</evidence>
<dbReference type="GO" id="GO:0000731">
    <property type="term" value="P:DNA synthesis involved in DNA repair"/>
    <property type="evidence" value="ECO:0007669"/>
    <property type="project" value="TreeGrafter"/>
</dbReference>
<evidence type="ECO:0000256" key="13">
    <source>
        <dbReference type="RuleBase" id="RU000578"/>
    </source>
</evidence>
<evidence type="ECO:0000313" key="16">
    <source>
        <dbReference type="EMBL" id="PDX81311.1"/>
    </source>
</evidence>
<dbReference type="PROSITE" id="PS00617">
    <property type="entry name" value="RECF_1"/>
    <property type="match status" value="1"/>
</dbReference>
<dbReference type="Gene3D" id="3.40.50.300">
    <property type="entry name" value="P-loop containing nucleotide triphosphate hydrolases"/>
    <property type="match status" value="1"/>
</dbReference>
<evidence type="ECO:0000256" key="3">
    <source>
        <dbReference type="ARBA" id="ARBA00020170"/>
    </source>
</evidence>